<dbReference type="KEGG" id="ehx:EMIHUDRAFT_202339"/>
<dbReference type="RefSeq" id="XP_005785573.1">
    <property type="nucleotide sequence ID" value="XM_005785516.1"/>
</dbReference>
<dbReference type="GeneID" id="17278415"/>
<accession>A0A0D3KBK9</accession>
<dbReference type="Proteomes" id="UP000013827">
    <property type="component" value="Unassembled WGS sequence"/>
</dbReference>
<sequence length="183" mass="20058">MRQLLAVQHGAAGQQVRPFVFTLADYLRAAIEKAKEPGLVRTGWVHMSLGTFKAVQDHLHSARMPDGRADGQHIQGWKETGEAATIGYGEREYQRENSHGIAHQSMGLQLIRESIDAERLRRRSAAQGLREKVKTAAGRETMRIKAELKYASADRAVEELHAAYDEAVAAREGAEAAAGTEGA</sequence>
<dbReference type="HOGENOM" id="CLU_1477740_0_0_1"/>
<protein>
    <submittedName>
        <fullName evidence="1">Uncharacterized protein</fullName>
    </submittedName>
</protein>
<organism evidence="1 2">
    <name type="scientific">Emiliania huxleyi (strain CCMP1516)</name>
    <dbReference type="NCBI Taxonomy" id="280463"/>
    <lineage>
        <taxon>Eukaryota</taxon>
        <taxon>Haptista</taxon>
        <taxon>Haptophyta</taxon>
        <taxon>Prymnesiophyceae</taxon>
        <taxon>Isochrysidales</taxon>
        <taxon>Noelaerhabdaceae</taxon>
        <taxon>Emiliania</taxon>
    </lineage>
</organism>
<reference evidence="2" key="1">
    <citation type="journal article" date="2013" name="Nature">
        <title>Pan genome of the phytoplankton Emiliania underpins its global distribution.</title>
        <authorList>
            <person name="Read B.A."/>
            <person name="Kegel J."/>
            <person name="Klute M.J."/>
            <person name="Kuo A."/>
            <person name="Lefebvre S.C."/>
            <person name="Maumus F."/>
            <person name="Mayer C."/>
            <person name="Miller J."/>
            <person name="Monier A."/>
            <person name="Salamov A."/>
            <person name="Young J."/>
            <person name="Aguilar M."/>
            <person name="Claverie J.M."/>
            <person name="Frickenhaus S."/>
            <person name="Gonzalez K."/>
            <person name="Herman E.K."/>
            <person name="Lin Y.C."/>
            <person name="Napier J."/>
            <person name="Ogata H."/>
            <person name="Sarno A.F."/>
            <person name="Shmutz J."/>
            <person name="Schroeder D."/>
            <person name="de Vargas C."/>
            <person name="Verret F."/>
            <person name="von Dassow P."/>
            <person name="Valentin K."/>
            <person name="Van de Peer Y."/>
            <person name="Wheeler G."/>
            <person name="Dacks J.B."/>
            <person name="Delwiche C.F."/>
            <person name="Dyhrman S.T."/>
            <person name="Glockner G."/>
            <person name="John U."/>
            <person name="Richards T."/>
            <person name="Worden A.Z."/>
            <person name="Zhang X."/>
            <person name="Grigoriev I.V."/>
            <person name="Allen A.E."/>
            <person name="Bidle K."/>
            <person name="Borodovsky M."/>
            <person name="Bowler C."/>
            <person name="Brownlee C."/>
            <person name="Cock J.M."/>
            <person name="Elias M."/>
            <person name="Gladyshev V.N."/>
            <person name="Groth M."/>
            <person name="Guda C."/>
            <person name="Hadaegh A."/>
            <person name="Iglesias-Rodriguez M.D."/>
            <person name="Jenkins J."/>
            <person name="Jones B.M."/>
            <person name="Lawson T."/>
            <person name="Leese F."/>
            <person name="Lindquist E."/>
            <person name="Lobanov A."/>
            <person name="Lomsadze A."/>
            <person name="Malik S.B."/>
            <person name="Marsh M.E."/>
            <person name="Mackinder L."/>
            <person name="Mock T."/>
            <person name="Mueller-Roeber B."/>
            <person name="Pagarete A."/>
            <person name="Parker M."/>
            <person name="Probert I."/>
            <person name="Quesneville H."/>
            <person name="Raines C."/>
            <person name="Rensing S.A."/>
            <person name="Riano-Pachon D.M."/>
            <person name="Richier S."/>
            <person name="Rokitta S."/>
            <person name="Shiraiwa Y."/>
            <person name="Soanes D.M."/>
            <person name="van der Giezen M."/>
            <person name="Wahlund T.M."/>
            <person name="Williams B."/>
            <person name="Wilson W."/>
            <person name="Wolfe G."/>
            <person name="Wurch L.L."/>
        </authorList>
    </citation>
    <scope>NUCLEOTIDE SEQUENCE</scope>
</reference>
<dbReference type="PaxDb" id="2903-EOD33144"/>
<dbReference type="AlphaFoldDB" id="A0A0D3KBK9"/>
<reference evidence="1" key="2">
    <citation type="submission" date="2024-10" db="UniProtKB">
        <authorList>
            <consortium name="EnsemblProtists"/>
        </authorList>
    </citation>
    <scope>IDENTIFICATION</scope>
</reference>
<keyword evidence="2" id="KW-1185">Reference proteome</keyword>
<evidence type="ECO:0000313" key="1">
    <source>
        <dbReference type="EnsemblProtists" id="EOD33144"/>
    </source>
</evidence>
<name>A0A0D3KBK9_EMIH1</name>
<proteinExistence type="predicted"/>
<evidence type="ECO:0000313" key="2">
    <source>
        <dbReference type="Proteomes" id="UP000013827"/>
    </source>
</evidence>
<dbReference type="EnsemblProtists" id="EOD33144">
    <property type="protein sequence ID" value="EOD33144"/>
    <property type="gene ID" value="EMIHUDRAFT_202339"/>
</dbReference>